<comment type="similarity">
    <text evidence="9">Belongs to the HSF family.</text>
</comment>
<evidence type="ECO:0000256" key="9">
    <source>
        <dbReference type="RuleBase" id="RU004020"/>
    </source>
</evidence>
<feature type="coiled-coil region" evidence="10">
    <location>
        <begin position="165"/>
        <end position="206"/>
    </location>
</feature>
<evidence type="ECO:0000256" key="4">
    <source>
        <dbReference type="ARBA" id="ARBA00023015"/>
    </source>
</evidence>
<dbReference type="GO" id="GO:0034605">
    <property type="term" value="P:cellular response to heat"/>
    <property type="evidence" value="ECO:0007669"/>
    <property type="project" value="TreeGrafter"/>
</dbReference>
<accession>A0A835VJ56</accession>
<dbReference type="FunFam" id="1.10.10.10:FF:000057">
    <property type="entry name" value="Heat shock transcription factor 1"/>
    <property type="match status" value="1"/>
</dbReference>
<keyword evidence="3" id="KW-0597">Phosphoprotein</keyword>
<dbReference type="SUPFAM" id="SSF46785">
    <property type="entry name" value="Winged helix' DNA-binding domain"/>
    <property type="match status" value="1"/>
</dbReference>
<keyword evidence="10" id="KW-0175">Coiled coil</keyword>
<proteinExistence type="inferred from homology"/>
<dbReference type="EMBL" id="JADCNM010000001">
    <property type="protein sequence ID" value="KAG0500782.1"/>
    <property type="molecule type" value="Genomic_DNA"/>
</dbReference>
<dbReference type="PANTHER" id="PTHR10015:SF456">
    <property type="entry name" value="E2F_DP FAMILY WINGED-HELIX DNA-BINDING DOMAIN-CONTAINING PROTEIN-RELATED"/>
    <property type="match status" value="1"/>
</dbReference>
<name>A0A835VJ56_VANPL</name>
<feature type="compositionally biased region" description="Basic and acidic residues" evidence="11">
    <location>
        <begin position="1"/>
        <end position="18"/>
    </location>
</feature>
<dbReference type="GO" id="GO:0006357">
    <property type="term" value="P:regulation of transcription by RNA polymerase II"/>
    <property type="evidence" value="ECO:0007669"/>
    <property type="project" value="TreeGrafter"/>
</dbReference>
<keyword evidence="4" id="KW-0805">Transcription regulation</keyword>
<dbReference type="Proteomes" id="UP000639772">
    <property type="component" value="Chromosome 1"/>
</dbReference>
<keyword evidence="8" id="KW-0539">Nucleus</keyword>
<keyword evidence="6" id="KW-0238">DNA-binding</keyword>
<dbReference type="OrthoDB" id="60033at2759"/>
<dbReference type="Pfam" id="PF00447">
    <property type="entry name" value="HSF_DNA-bind"/>
    <property type="match status" value="1"/>
</dbReference>
<gene>
    <name evidence="13" type="ORF">HPP92_000854</name>
</gene>
<dbReference type="Gene3D" id="1.10.10.10">
    <property type="entry name" value="Winged helix-like DNA-binding domain superfamily/Winged helix DNA-binding domain"/>
    <property type="match status" value="1"/>
</dbReference>
<dbReference type="PRINTS" id="PR00056">
    <property type="entry name" value="HSFDOMAIN"/>
</dbReference>
<evidence type="ECO:0000259" key="12">
    <source>
        <dbReference type="PROSITE" id="PS00434"/>
    </source>
</evidence>
<dbReference type="InterPro" id="IPR036390">
    <property type="entry name" value="WH_DNA-bd_sf"/>
</dbReference>
<reference evidence="13 14" key="1">
    <citation type="journal article" date="2020" name="Nat. Food">
        <title>A phased Vanilla planifolia genome enables genetic improvement of flavour and production.</title>
        <authorList>
            <person name="Hasing T."/>
            <person name="Tang H."/>
            <person name="Brym M."/>
            <person name="Khazi F."/>
            <person name="Huang T."/>
            <person name="Chambers A.H."/>
        </authorList>
    </citation>
    <scope>NUCLEOTIDE SEQUENCE [LARGE SCALE GENOMIC DNA]</scope>
    <source>
        <tissue evidence="13">Leaf</tissue>
    </source>
</reference>
<feature type="compositionally biased region" description="Low complexity" evidence="11">
    <location>
        <begin position="260"/>
        <end position="270"/>
    </location>
</feature>
<evidence type="ECO:0000256" key="6">
    <source>
        <dbReference type="ARBA" id="ARBA00023125"/>
    </source>
</evidence>
<organism evidence="13 14">
    <name type="scientific">Vanilla planifolia</name>
    <name type="common">Vanilla</name>
    <dbReference type="NCBI Taxonomy" id="51239"/>
    <lineage>
        <taxon>Eukaryota</taxon>
        <taxon>Viridiplantae</taxon>
        <taxon>Streptophyta</taxon>
        <taxon>Embryophyta</taxon>
        <taxon>Tracheophyta</taxon>
        <taxon>Spermatophyta</taxon>
        <taxon>Magnoliopsida</taxon>
        <taxon>Liliopsida</taxon>
        <taxon>Asparagales</taxon>
        <taxon>Orchidaceae</taxon>
        <taxon>Vanilloideae</taxon>
        <taxon>Vanilleae</taxon>
        <taxon>Vanilla</taxon>
    </lineage>
</organism>
<comment type="subunit">
    <text evidence="2">Homotrimer.</text>
</comment>
<evidence type="ECO:0000313" key="13">
    <source>
        <dbReference type="EMBL" id="KAG0500782.1"/>
    </source>
</evidence>
<feature type="region of interest" description="Disordered" evidence="11">
    <location>
        <begin position="248"/>
        <end position="278"/>
    </location>
</feature>
<dbReference type="PROSITE" id="PS00434">
    <property type="entry name" value="HSF_DOMAIN"/>
    <property type="match status" value="1"/>
</dbReference>
<dbReference type="InterPro" id="IPR000232">
    <property type="entry name" value="HSF_DNA-bd"/>
</dbReference>
<evidence type="ECO:0000256" key="11">
    <source>
        <dbReference type="SAM" id="MobiDB-lite"/>
    </source>
</evidence>
<feature type="region of interest" description="Disordered" evidence="11">
    <location>
        <begin position="299"/>
        <end position="339"/>
    </location>
</feature>
<keyword evidence="5" id="KW-0346">Stress response</keyword>
<evidence type="ECO:0000256" key="3">
    <source>
        <dbReference type="ARBA" id="ARBA00022553"/>
    </source>
</evidence>
<dbReference type="SMART" id="SM00415">
    <property type="entry name" value="HSF"/>
    <property type="match status" value="1"/>
</dbReference>
<evidence type="ECO:0000256" key="2">
    <source>
        <dbReference type="ARBA" id="ARBA00011233"/>
    </source>
</evidence>
<sequence>MEPVRRTVKEENAEDHTAAEASPVSCATATSGAPWPMGGLQDTGPPPFLTKTYEVVDDPTTDRIISWSTTNNSFVVWDPHAFAMSLLPRYFKHNNFSSFVRQLNTYGFRKVDPDRWEFANEGFLRGQKHVLKTIKRRKPSYRGPYQQHSSGPYLEVGHFGLEGELKRLKRDKSILMAELVKLRQEQQHTRAHLKVMEDRLKETEQRQLQMMGFLVRAMHSPEFLQQLCLQNEKRRELVEAIAKKRRRPIEEADDPGDMGSSTAKASSSRSLLDEQVSRSCDVPQLKGELGMHDFQGFEQQSHPETKHEEELNDEFWDELLNEGIGEEASTSDVRGTEDQNVDLLAQELNHLSSSNPK</sequence>
<dbReference type="AlphaFoldDB" id="A0A835VJ56"/>
<feature type="compositionally biased region" description="Acidic residues" evidence="11">
    <location>
        <begin position="310"/>
        <end position="320"/>
    </location>
</feature>
<dbReference type="GO" id="GO:0003700">
    <property type="term" value="F:DNA-binding transcription factor activity"/>
    <property type="evidence" value="ECO:0007669"/>
    <property type="project" value="InterPro"/>
</dbReference>
<comment type="caution">
    <text evidence="13">The sequence shown here is derived from an EMBL/GenBank/DDBJ whole genome shotgun (WGS) entry which is preliminary data.</text>
</comment>
<protein>
    <recommendedName>
        <fullName evidence="12">HSF-type DNA-binding domain-containing protein</fullName>
    </recommendedName>
</protein>
<keyword evidence="7" id="KW-0804">Transcription</keyword>
<evidence type="ECO:0000313" key="14">
    <source>
        <dbReference type="Proteomes" id="UP000639772"/>
    </source>
</evidence>
<dbReference type="GO" id="GO:0005634">
    <property type="term" value="C:nucleus"/>
    <property type="evidence" value="ECO:0007669"/>
    <property type="project" value="UniProtKB-SubCell"/>
</dbReference>
<dbReference type="PANTHER" id="PTHR10015">
    <property type="entry name" value="HEAT SHOCK TRANSCRIPTION FACTOR"/>
    <property type="match status" value="1"/>
</dbReference>
<evidence type="ECO:0000256" key="5">
    <source>
        <dbReference type="ARBA" id="ARBA00023016"/>
    </source>
</evidence>
<dbReference type="GO" id="GO:0000978">
    <property type="term" value="F:RNA polymerase II cis-regulatory region sequence-specific DNA binding"/>
    <property type="evidence" value="ECO:0007669"/>
    <property type="project" value="TreeGrafter"/>
</dbReference>
<dbReference type="InterPro" id="IPR036388">
    <property type="entry name" value="WH-like_DNA-bd_sf"/>
</dbReference>
<evidence type="ECO:0000256" key="10">
    <source>
        <dbReference type="SAM" id="Coils"/>
    </source>
</evidence>
<evidence type="ECO:0000256" key="7">
    <source>
        <dbReference type="ARBA" id="ARBA00023163"/>
    </source>
</evidence>
<feature type="domain" description="HSF-type DNA-binding" evidence="12">
    <location>
        <begin position="87"/>
        <end position="111"/>
    </location>
</feature>
<comment type="subcellular location">
    <subcellularLocation>
        <location evidence="1">Nucleus</location>
    </subcellularLocation>
</comment>
<feature type="region of interest" description="Disordered" evidence="11">
    <location>
        <begin position="1"/>
        <end position="43"/>
    </location>
</feature>
<evidence type="ECO:0000256" key="1">
    <source>
        <dbReference type="ARBA" id="ARBA00004123"/>
    </source>
</evidence>
<evidence type="ECO:0000256" key="8">
    <source>
        <dbReference type="ARBA" id="ARBA00023242"/>
    </source>
</evidence>